<name>A0A1V4SKZ6_RUMHU</name>
<protein>
    <submittedName>
        <fullName evidence="2">Uncharacterized protein</fullName>
    </submittedName>
</protein>
<accession>A0A1V4SKZ6</accession>
<dbReference type="EMBL" id="MZGX01000013">
    <property type="protein sequence ID" value="OPX43917.1"/>
    <property type="molecule type" value="Genomic_DNA"/>
</dbReference>
<comment type="caution">
    <text evidence="2">The sequence shown here is derived from an EMBL/GenBank/DDBJ whole genome shotgun (WGS) entry which is preliminary data.</text>
</comment>
<dbReference type="Proteomes" id="UP000191554">
    <property type="component" value="Unassembled WGS sequence"/>
</dbReference>
<organism evidence="2 3">
    <name type="scientific">Ruminiclostridium hungatei</name>
    <name type="common">Clostridium hungatei</name>
    <dbReference type="NCBI Taxonomy" id="48256"/>
    <lineage>
        <taxon>Bacteria</taxon>
        <taxon>Bacillati</taxon>
        <taxon>Bacillota</taxon>
        <taxon>Clostridia</taxon>
        <taxon>Eubacteriales</taxon>
        <taxon>Oscillospiraceae</taxon>
        <taxon>Ruminiclostridium</taxon>
    </lineage>
</organism>
<feature type="region of interest" description="Disordered" evidence="1">
    <location>
        <begin position="1"/>
        <end position="21"/>
    </location>
</feature>
<keyword evidence="3" id="KW-1185">Reference proteome</keyword>
<evidence type="ECO:0000256" key="1">
    <source>
        <dbReference type="SAM" id="MobiDB-lite"/>
    </source>
</evidence>
<evidence type="ECO:0000313" key="2">
    <source>
        <dbReference type="EMBL" id="OPX43917.1"/>
    </source>
</evidence>
<dbReference type="RefSeq" id="WP_080064594.1">
    <property type="nucleotide sequence ID" value="NZ_MZGX01000013.1"/>
</dbReference>
<dbReference type="AlphaFoldDB" id="A0A1V4SKZ6"/>
<evidence type="ECO:0000313" key="3">
    <source>
        <dbReference type="Proteomes" id="UP000191554"/>
    </source>
</evidence>
<sequence>MTGDDLKGISDDKEDSLKNTDELTDKESECCTEECNCSLFDYKRPTAEDAKKSKRKTCC</sequence>
<proteinExistence type="predicted"/>
<dbReference type="STRING" id="48256.CLHUN_21600"/>
<gene>
    <name evidence="2" type="ORF">CLHUN_21600</name>
</gene>
<reference evidence="2 3" key="1">
    <citation type="submission" date="2017-03" db="EMBL/GenBank/DDBJ databases">
        <title>Genome sequence of Clostridium hungatei DSM 14427.</title>
        <authorList>
            <person name="Poehlein A."/>
            <person name="Daniel R."/>
        </authorList>
    </citation>
    <scope>NUCLEOTIDE SEQUENCE [LARGE SCALE GENOMIC DNA]</scope>
    <source>
        <strain evidence="2 3">DSM 14427</strain>
    </source>
</reference>